<comment type="caution">
    <text evidence="1">The sequence shown here is derived from an EMBL/GenBank/DDBJ whole genome shotgun (WGS) entry which is preliminary data.</text>
</comment>
<accession>A0ABN7YRU1</accession>
<keyword evidence="2" id="KW-1185">Reference proteome</keyword>
<sequence>MGAAFPKRYFDAMGLISLLDSQRRLQSRS</sequence>
<dbReference type="Proteomes" id="UP000701702">
    <property type="component" value="Unassembled WGS sequence"/>
</dbReference>
<gene>
    <name evidence="1" type="ORF">LMG23994_03205</name>
</gene>
<proteinExistence type="predicted"/>
<evidence type="ECO:0000313" key="2">
    <source>
        <dbReference type="Proteomes" id="UP000701702"/>
    </source>
</evidence>
<organism evidence="1 2">
    <name type="scientific">Cupriavidus pinatubonensis</name>
    <dbReference type="NCBI Taxonomy" id="248026"/>
    <lineage>
        <taxon>Bacteria</taxon>
        <taxon>Pseudomonadati</taxon>
        <taxon>Pseudomonadota</taxon>
        <taxon>Betaproteobacteria</taxon>
        <taxon>Burkholderiales</taxon>
        <taxon>Burkholderiaceae</taxon>
        <taxon>Cupriavidus</taxon>
    </lineage>
</organism>
<dbReference type="EMBL" id="CAJZAF010000017">
    <property type="protein sequence ID" value="CAG9175908.1"/>
    <property type="molecule type" value="Genomic_DNA"/>
</dbReference>
<reference evidence="1 2" key="1">
    <citation type="submission" date="2021-08" db="EMBL/GenBank/DDBJ databases">
        <authorList>
            <person name="Peeters C."/>
        </authorList>
    </citation>
    <scope>NUCLEOTIDE SEQUENCE [LARGE SCALE GENOMIC DNA]</scope>
    <source>
        <strain evidence="1 2">LMG 23994</strain>
    </source>
</reference>
<evidence type="ECO:0000313" key="1">
    <source>
        <dbReference type="EMBL" id="CAG9175908.1"/>
    </source>
</evidence>
<protein>
    <submittedName>
        <fullName evidence="1">Uncharacterized protein</fullName>
    </submittedName>
</protein>
<name>A0ABN7YRU1_9BURK</name>